<protein>
    <submittedName>
        <fullName evidence="1">Putative transmembrane protein</fullName>
    </submittedName>
</protein>
<keyword evidence="1" id="KW-0472">Membrane</keyword>
<dbReference type="InterPro" id="IPR029032">
    <property type="entry name" value="AhpD-like"/>
</dbReference>
<proteinExistence type="predicted"/>
<reference evidence="1" key="1">
    <citation type="journal article" date="2013" name="PLoS ONE">
        <title>Metagenomic insights into the carbohydrate-active enzymes carried by the microorganisms adhering to solid digesta in the rumen of cows.</title>
        <authorList>
            <person name="Wang L."/>
            <person name="Hatem A."/>
            <person name="Catalyurek U.V."/>
            <person name="Morrison M."/>
            <person name="Yu Z."/>
        </authorList>
    </citation>
    <scope>NUCLEOTIDE SEQUENCE</scope>
</reference>
<dbReference type="SUPFAM" id="SSF69118">
    <property type="entry name" value="AhpD-like"/>
    <property type="match status" value="1"/>
</dbReference>
<evidence type="ECO:0000313" key="1">
    <source>
        <dbReference type="EMBL" id="AHF24149.1"/>
    </source>
</evidence>
<name>W0FL13_9BACT</name>
<dbReference type="AlphaFoldDB" id="W0FL13"/>
<organism evidence="1">
    <name type="scientific">uncultured bacterium Contig46</name>
    <dbReference type="NCBI Taxonomy" id="1393580"/>
    <lineage>
        <taxon>Bacteria</taxon>
        <taxon>environmental samples</taxon>
    </lineage>
</organism>
<dbReference type="Gene3D" id="1.20.1290.10">
    <property type="entry name" value="AhpD-like"/>
    <property type="match status" value="1"/>
</dbReference>
<sequence>MSRAVISLVDPANAPEDVRKAAEAHLAKGYRMTNEKRTLLHNAVAFEALEGMSYAVSAEMKKFTGHRAANLFQYAISLENDCLVCSTYYRKAMADLGLEHLDESEFTPDEALLVEYARAIVRNHKYIPDDLLQRLLDRFGEEGVVVITTMAMFMIGNNYFNDILRVQSEFLAPASETN</sequence>
<accession>W0FL13</accession>
<keyword evidence="1" id="KW-0812">Transmembrane</keyword>
<dbReference type="EMBL" id="KC246785">
    <property type="protein sequence ID" value="AHF24149.1"/>
    <property type="molecule type" value="Genomic_DNA"/>
</dbReference>